<accession>A0AAD4I5S9</accession>
<gene>
    <name evidence="1" type="ORF">G6011_09540</name>
</gene>
<keyword evidence="2" id="KW-1185">Reference proteome</keyword>
<sequence length="191" mass="21271">MDLNSAVIYDLAANTDSAEAQPQGGLPDIPTLGSFMLEQILQYYLCVNNVLGKHEVRERSLSDSTTFLGVLETTSRLLVMFNAAKATYFDRECPQPSQERNLNRPGLVCLRNAISVGRHTLQEEDGDVIARIVIKSSVIQLGKTVADLKGWFYHSRNRSDLAGHEERDSLQKEELENVLTSIWAFVAGMKA</sequence>
<organism evidence="1 2">
    <name type="scientific">Alternaria panax</name>
    <dbReference type="NCBI Taxonomy" id="48097"/>
    <lineage>
        <taxon>Eukaryota</taxon>
        <taxon>Fungi</taxon>
        <taxon>Dikarya</taxon>
        <taxon>Ascomycota</taxon>
        <taxon>Pezizomycotina</taxon>
        <taxon>Dothideomycetes</taxon>
        <taxon>Pleosporomycetidae</taxon>
        <taxon>Pleosporales</taxon>
        <taxon>Pleosporineae</taxon>
        <taxon>Pleosporaceae</taxon>
        <taxon>Alternaria</taxon>
        <taxon>Alternaria sect. Panax</taxon>
    </lineage>
</organism>
<proteinExistence type="predicted"/>
<dbReference type="EMBL" id="JAANER010000008">
    <property type="protein sequence ID" value="KAG9186432.1"/>
    <property type="molecule type" value="Genomic_DNA"/>
</dbReference>
<dbReference type="Proteomes" id="UP001199106">
    <property type="component" value="Unassembled WGS sequence"/>
</dbReference>
<reference evidence="1" key="1">
    <citation type="submission" date="2021-07" db="EMBL/GenBank/DDBJ databases">
        <title>Genome Resource of American Ginseng Black Spot Pathogen Alternaria panax.</title>
        <authorList>
            <person name="Qiu C."/>
            <person name="Wang W."/>
            <person name="Liu Z."/>
        </authorList>
    </citation>
    <scope>NUCLEOTIDE SEQUENCE</scope>
    <source>
        <strain evidence="1">BNCC115425</strain>
    </source>
</reference>
<protein>
    <submittedName>
        <fullName evidence="1">Uncharacterized protein</fullName>
    </submittedName>
</protein>
<name>A0AAD4I5S9_9PLEO</name>
<comment type="caution">
    <text evidence="1">The sequence shown here is derived from an EMBL/GenBank/DDBJ whole genome shotgun (WGS) entry which is preliminary data.</text>
</comment>
<evidence type="ECO:0000313" key="1">
    <source>
        <dbReference type="EMBL" id="KAG9186432.1"/>
    </source>
</evidence>
<dbReference type="AlphaFoldDB" id="A0AAD4I5S9"/>
<evidence type="ECO:0000313" key="2">
    <source>
        <dbReference type="Proteomes" id="UP001199106"/>
    </source>
</evidence>